<dbReference type="EMBL" id="CP150951">
    <property type="protein sequence ID" value="WZC49022.1"/>
    <property type="molecule type" value="Genomic_DNA"/>
</dbReference>
<organism evidence="3 4">
    <name type="scientific">Yoonia phaeophyticola</name>
    <dbReference type="NCBI Taxonomy" id="3137369"/>
    <lineage>
        <taxon>Bacteria</taxon>
        <taxon>Pseudomonadati</taxon>
        <taxon>Pseudomonadota</taxon>
        <taxon>Alphaproteobacteria</taxon>
        <taxon>Rhodobacterales</taxon>
        <taxon>Paracoccaceae</taxon>
        <taxon>Yoonia</taxon>
    </lineage>
</organism>
<dbReference type="Pfam" id="PF00350">
    <property type="entry name" value="Dynamin_N"/>
    <property type="match status" value="1"/>
</dbReference>
<sequence length="298" mass="33046">MSDDTPAAAGPRKPRIALMGEFSAGKSTLSNLLLGARPLPEKVTATRLSPVWISSGTETPYRIDVDGSTEPVSLENLESIPVEETHAIRLFLEADILEVCDLIDFPGISDPNMSSNVWERMLPEVDAVIWCTHATQAWRQSESAVWNTMPQAVRDHSILLITRYDKLTTDRDRGRVIKRVERETKEQFSGIYPISLIQALRAGEDYELWDASGAGPFVQRLIATIDKLTEIAKRTTEPLYNLPDGQPIPDPVLPTVMPRRVKRARPENGETAERPAPPEEAPADTPTAPSAEPIIRSH</sequence>
<feature type="compositionally biased region" description="Basic and acidic residues" evidence="1">
    <location>
        <begin position="264"/>
        <end position="277"/>
    </location>
</feature>
<feature type="region of interest" description="Disordered" evidence="1">
    <location>
        <begin position="242"/>
        <end position="298"/>
    </location>
</feature>
<evidence type="ECO:0000313" key="3">
    <source>
        <dbReference type="EMBL" id="WZC49022.1"/>
    </source>
</evidence>
<gene>
    <name evidence="3" type="ORF">AABB29_19685</name>
</gene>
<evidence type="ECO:0000259" key="2">
    <source>
        <dbReference type="Pfam" id="PF00350"/>
    </source>
</evidence>
<dbReference type="Proteomes" id="UP001440612">
    <property type="component" value="Chromosome"/>
</dbReference>
<name>A0ABZ2V6Z4_9RHOB</name>
<evidence type="ECO:0000313" key="4">
    <source>
        <dbReference type="Proteomes" id="UP001440612"/>
    </source>
</evidence>
<dbReference type="Gene3D" id="3.40.50.300">
    <property type="entry name" value="P-loop containing nucleotide triphosphate hydrolases"/>
    <property type="match status" value="1"/>
</dbReference>
<evidence type="ECO:0000256" key="1">
    <source>
        <dbReference type="SAM" id="MobiDB-lite"/>
    </source>
</evidence>
<reference evidence="4" key="1">
    <citation type="submission" date="2024-04" db="EMBL/GenBank/DDBJ databases">
        <title>Phylogenomic analyses of a clade within the roseobacter group suggest taxonomic reassignments of species of the genera Aestuariivita, Citreicella, Loktanella, Nautella, Pelagibaca, Ruegeria, Thalassobius, Thiobacimonas and Tropicibacter, and the proposal o.</title>
        <authorList>
            <person name="Jeon C.O."/>
        </authorList>
    </citation>
    <scope>NUCLEOTIDE SEQUENCE [LARGE SCALE GENOMIC DNA]</scope>
    <source>
        <strain evidence="4">BS5-3</strain>
    </source>
</reference>
<dbReference type="InterPro" id="IPR027417">
    <property type="entry name" value="P-loop_NTPase"/>
</dbReference>
<proteinExistence type="predicted"/>
<accession>A0ABZ2V6Z4</accession>
<feature type="domain" description="Dynamin N-terminal" evidence="2">
    <location>
        <begin position="16"/>
        <end position="148"/>
    </location>
</feature>
<feature type="compositionally biased region" description="Low complexity" evidence="1">
    <location>
        <begin position="283"/>
        <end position="298"/>
    </location>
</feature>
<keyword evidence="4" id="KW-1185">Reference proteome</keyword>
<dbReference type="SUPFAM" id="SSF52540">
    <property type="entry name" value="P-loop containing nucleoside triphosphate hydrolases"/>
    <property type="match status" value="1"/>
</dbReference>
<protein>
    <submittedName>
        <fullName evidence="3">Dynamin family protein</fullName>
    </submittedName>
</protein>
<dbReference type="RefSeq" id="WP_341367134.1">
    <property type="nucleotide sequence ID" value="NZ_CP150951.2"/>
</dbReference>
<dbReference type="InterPro" id="IPR045063">
    <property type="entry name" value="Dynamin_N"/>
</dbReference>